<sequence length="92" mass="10572">MGHAWIHTSVTQNVVENVTLQCHCIHSELWNLEENATGMESFRRLRSAPELWGRERDDERMVRSFVVGRLSPPHSSCSLLLLGICRTISRIN</sequence>
<name>J3LDM2_ORYBR</name>
<evidence type="ECO:0000313" key="1">
    <source>
        <dbReference type="EnsemblPlants" id="OB02G27390.1"/>
    </source>
</evidence>
<dbReference type="EnsemblPlants" id="OB02G27390.1">
    <property type="protein sequence ID" value="OB02G27390.1"/>
    <property type="gene ID" value="OB02G27390"/>
</dbReference>
<evidence type="ECO:0000313" key="2">
    <source>
        <dbReference type="Proteomes" id="UP000006038"/>
    </source>
</evidence>
<protein>
    <submittedName>
        <fullName evidence="1">Uncharacterized protein</fullName>
    </submittedName>
</protein>
<reference evidence="1" key="1">
    <citation type="submission" date="2013-04" db="UniProtKB">
        <authorList>
            <consortium name="EnsemblPlants"/>
        </authorList>
    </citation>
    <scope>IDENTIFICATION</scope>
</reference>
<keyword evidence="2" id="KW-1185">Reference proteome</keyword>
<organism evidence="1">
    <name type="scientific">Oryza brachyantha</name>
    <name type="common">malo sina</name>
    <dbReference type="NCBI Taxonomy" id="4533"/>
    <lineage>
        <taxon>Eukaryota</taxon>
        <taxon>Viridiplantae</taxon>
        <taxon>Streptophyta</taxon>
        <taxon>Embryophyta</taxon>
        <taxon>Tracheophyta</taxon>
        <taxon>Spermatophyta</taxon>
        <taxon>Magnoliopsida</taxon>
        <taxon>Liliopsida</taxon>
        <taxon>Poales</taxon>
        <taxon>Poaceae</taxon>
        <taxon>BOP clade</taxon>
        <taxon>Oryzoideae</taxon>
        <taxon>Oryzeae</taxon>
        <taxon>Oryzinae</taxon>
        <taxon>Oryza</taxon>
    </lineage>
</organism>
<dbReference type="Gramene" id="OB02G27390.1">
    <property type="protein sequence ID" value="OB02G27390.1"/>
    <property type="gene ID" value="OB02G27390"/>
</dbReference>
<dbReference type="HOGENOM" id="CLU_2416809_0_0_1"/>
<accession>J3LDM2</accession>
<dbReference type="AlphaFoldDB" id="J3LDM2"/>
<proteinExistence type="predicted"/>
<dbReference type="Proteomes" id="UP000006038">
    <property type="component" value="Unassembled WGS sequence"/>
</dbReference>